<accession>A0A9P5AE28</accession>
<evidence type="ECO:0000256" key="1">
    <source>
        <dbReference type="SAM" id="MobiDB-lite"/>
    </source>
</evidence>
<keyword evidence="2" id="KW-0732">Signal</keyword>
<feature type="region of interest" description="Disordered" evidence="1">
    <location>
        <begin position="176"/>
        <end position="237"/>
    </location>
</feature>
<feature type="compositionally biased region" description="Low complexity" evidence="1">
    <location>
        <begin position="186"/>
        <end position="202"/>
    </location>
</feature>
<sequence>MLPQFFSQAAIMATLCLAGLASATVDPDPATITSVKSSTTRRAGQAKQTPGNVMKPCGKHISLCGAEDEDNIVIIPRSTITKTNNITSTSIKVLKPTTVTVTSISVSTVIDTTKGHCRKTVTADGPPVEVTVDVKIIEVEEIQSVATTTATDIKVVTVSAVEQCFLEKYTILAAGPGSQDPSSLVAEPSARSTASPAASEAPVVDRGRSADDSAQAPIGEDPADPKVIMGSDGQMWG</sequence>
<evidence type="ECO:0000256" key="2">
    <source>
        <dbReference type="SAM" id="SignalP"/>
    </source>
</evidence>
<gene>
    <name evidence="3" type="ORF">FBEOM_9547</name>
</gene>
<reference evidence="3" key="2">
    <citation type="submission" date="2020-02" db="EMBL/GenBank/DDBJ databases">
        <title>Identification and distribution of gene clusters putatively required for synthesis of sphingolipid metabolism inhibitors in phylogenetically diverse species of the filamentous fungus Fusarium.</title>
        <authorList>
            <person name="Kim H.-S."/>
            <person name="Busman M."/>
            <person name="Brown D.W."/>
            <person name="Divon H."/>
            <person name="Uhlig S."/>
            <person name="Proctor R.H."/>
        </authorList>
    </citation>
    <scope>NUCLEOTIDE SEQUENCE</scope>
    <source>
        <strain evidence="3">NRRL 25174</strain>
    </source>
</reference>
<reference evidence="3" key="1">
    <citation type="journal article" date="2017" name="Mycologia">
        <title>Fusarium algeriense, sp. nov., a novel toxigenic crown rot pathogen of durum wheat from Algeria is nested in the Fusarium burgessii species complex.</title>
        <authorList>
            <person name="Laraba I."/>
            <person name="Keddad A."/>
            <person name="Boureghda H."/>
            <person name="Abdallah N."/>
            <person name="Vaughan M.M."/>
            <person name="Proctor R.H."/>
            <person name="Busman M."/>
            <person name="O'Donnell K."/>
        </authorList>
    </citation>
    <scope>NUCLEOTIDE SEQUENCE</scope>
    <source>
        <strain evidence="3">NRRL 25174</strain>
    </source>
</reference>
<feature type="signal peptide" evidence="2">
    <location>
        <begin position="1"/>
        <end position="23"/>
    </location>
</feature>
<protein>
    <submittedName>
        <fullName evidence="3">Uncharacterized protein</fullName>
    </submittedName>
</protein>
<dbReference type="Proteomes" id="UP000730481">
    <property type="component" value="Unassembled WGS sequence"/>
</dbReference>
<dbReference type="AlphaFoldDB" id="A0A9P5AE28"/>
<evidence type="ECO:0000313" key="4">
    <source>
        <dbReference type="Proteomes" id="UP000730481"/>
    </source>
</evidence>
<evidence type="ECO:0000313" key="3">
    <source>
        <dbReference type="EMBL" id="KAF4336563.1"/>
    </source>
</evidence>
<feature type="compositionally biased region" description="Polar residues" evidence="1">
    <location>
        <begin position="31"/>
        <end position="51"/>
    </location>
</feature>
<feature type="chain" id="PRO_5040242406" evidence="2">
    <location>
        <begin position="24"/>
        <end position="237"/>
    </location>
</feature>
<feature type="region of interest" description="Disordered" evidence="1">
    <location>
        <begin position="29"/>
        <end position="51"/>
    </location>
</feature>
<comment type="caution">
    <text evidence="3">The sequence shown here is derived from an EMBL/GenBank/DDBJ whole genome shotgun (WGS) entry which is preliminary data.</text>
</comment>
<organism evidence="3 4">
    <name type="scientific">Fusarium beomiforme</name>
    <dbReference type="NCBI Taxonomy" id="44412"/>
    <lineage>
        <taxon>Eukaryota</taxon>
        <taxon>Fungi</taxon>
        <taxon>Dikarya</taxon>
        <taxon>Ascomycota</taxon>
        <taxon>Pezizomycotina</taxon>
        <taxon>Sordariomycetes</taxon>
        <taxon>Hypocreomycetidae</taxon>
        <taxon>Hypocreales</taxon>
        <taxon>Nectriaceae</taxon>
        <taxon>Fusarium</taxon>
        <taxon>Fusarium burgessii species complex</taxon>
    </lineage>
</organism>
<dbReference type="OrthoDB" id="5093918at2759"/>
<dbReference type="EMBL" id="PVQB02000486">
    <property type="protein sequence ID" value="KAF4336563.1"/>
    <property type="molecule type" value="Genomic_DNA"/>
</dbReference>
<proteinExistence type="predicted"/>
<keyword evidence="4" id="KW-1185">Reference proteome</keyword>
<name>A0A9P5AE28_9HYPO</name>